<name>A0A3B0WR62_9ZZZZ</name>
<accession>A0A3B0WR62</accession>
<protein>
    <recommendedName>
        <fullName evidence="1">DUF4266 domain-containing protein</fullName>
    </recommendedName>
</protein>
<dbReference type="InterPro" id="IPR025362">
    <property type="entry name" value="DUF4266"/>
</dbReference>
<proteinExistence type="predicted"/>
<dbReference type="Pfam" id="PF14086">
    <property type="entry name" value="DUF4266"/>
    <property type="match status" value="1"/>
</dbReference>
<reference evidence="2" key="1">
    <citation type="submission" date="2018-06" db="EMBL/GenBank/DDBJ databases">
        <authorList>
            <person name="Zhirakovskaya E."/>
        </authorList>
    </citation>
    <scope>NUCLEOTIDE SEQUENCE</scope>
</reference>
<gene>
    <name evidence="2" type="ORF">MNBD_GAMMA08-2532</name>
</gene>
<dbReference type="EMBL" id="UOFH01000014">
    <property type="protein sequence ID" value="VAW58508.1"/>
    <property type="molecule type" value="Genomic_DNA"/>
</dbReference>
<feature type="domain" description="DUF4266" evidence="1">
    <location>
        <begin position="24"/>
        <end position="73"/>
    </location>
</feature>
<sequence>MFMYKYVLIMLMLSLLQACGAAAVQPWEKDELAKREMLIVPDPLFYYFDEHTYFSREASIGGLGAGSGGCGCN</sequence>
<evidence type="ECO:0000259" key="1">
    <source>
        <dbReference type="Pfam" id="PF14086"/>
    </source>
</evidence>
<dbReference type="AlphaFoldDB" id="A0A3B0WR62"/>
<evidence type="ECO:0000313" key="2">
    <source>
        <dbReference type="EMBL" id="VAW58508.1"/>
    </source>
</evidence>
<organism evidence="2">
    <name type="scientific">hydrothermal vent metagenome</name>
    <dbReference type="NCBI Taxonomy" id="652676"/>
    <lineage>
        <taxon>unclassified sequences</taxon>
        <taxon>metagenomes</taxon>
        <taxon>ecological metagenomes</taxon>
    </lineage>
</organism>
<dbReference type="PROSITE" id="PS51257">
    <property type="entry name" value="PROKAR_LIPOPROTEIN"/>
    <property type="match status" value="1"/>
</dbReference>